<reference evidence="4 5" key="2">
    <citation type="journal article" date="2020" name="Antonie Van Leeuwenhoek">
        <title>Phylogenomic characterisation of a novel corynebacterial species pathogenic to animals.</title>
        <authorList>
            <person name="Moller J."/>
            <person name="Musella L."/>
            <person name="Melnikov V."/>
            <person name="Geissdorfer W."/>
            <person name="Burkovski A."/>
            <person name="Sangal V."/>
        </authorList>
    </citation>
    <scope>NUCLEOTIDE SEQUENCE [LARGE SCALE GENOMIC DNA]</scope>
    <source>
        <strain evidence="4 5">PO100/5</strain>
    </source>
</reference>
<evidence type="ECO:0000313" key="4">
    <source>
        <dbReference type="EMBL" id="ARU47099.2"/>
    </source>
</evidence>
<evidence type="ECO:0000256" key="2">
    <source>
        <dbReference type="ARBA" id="ARBA00022801"/>
    </source>
</evidence>
<dbReference type="InterPro" id="IPR036397">
    <property type="entry name" value="RNaseH_sf"/>
</dbReference>
<keyword evidence="5" id="KW-1185">Reference proteome</keyword>
<dbReference type="SMART" id="SM00479">
    <property type="entry name" value="EXOIII"/>
    <property type="match status" value="1"/>
</dbReference>
<evidence type="ECO:0000313" key="5">
    <source>
        <dbReference type="Proteomes" id="UP000195652"/>
    </source>
</evidence>
<evidence type="ECO:0000256" key="1">
    <source>
        <dbReference type="ARBA" id="ARBA00022722"/>
    </source>
</evidence>
<dbReference type="KEGG" id="csil:CBE74_05410"/>
<dbReference type="InterPro" id="IPR013520">
    <property type="entry name" value="Ribonucl_H"/>
</dbReference>
<dbReference type="OrthoDB" id="190275at2"/>
<dbReference type="CDD" id="cd06127">
    <property type="entry name" value="DEDDh"/>
    <property type="match status" value="1"/>
</dbReference>
<protein>
    <submittedName>
        <fullName evidence="4">Exonuclease domain-containing protein</fullName>
    </submittedName>
</protein>
<evidence type="ECO:0000256" key="3">
    <source>
        <dbReference type="ARBA" id="ARBA00022839"/>
    </source>
</evidence>
<gene>
    <name evidence="4" type="ORF">CBE74_05410</name>
</gene>
<dbReference type="EMBL" id="CP021417">
    <property type="protein sequence ID" value="ARU47099.2"/>
    <property type="molecule type" value="Genomic_DNA"/>
</dbReference>
<keyword evidence="2" id="KW-0378">Hydrolase</keyword>
<dbReference type="PANTHER" id="PTHR30231">
    <property type="entry name" value="DNA POLYMERASE III SUBUNIT EPSILON"/>
    <property type="match status" value="1"/>
</dbReference>
<keyword evidence="1" id="KW-0540">Nuclease</keyword>
<accession>A0A7Y4LGP4</accession>
<dbReference type="GO" id="GO:0003676">
    <property type="term" value="F:nucleic acid binding"/>
    <property type="evidence" value="ECO:0007669"/>
    <property type="project" value="InterPro"/>
</dbReference>
<name>A0A7Y4LGP4_9CORY</name>
<dbReference type="GO" id="GO:0005829">
    <property type="term" value="C:cytosol"/>
    <property type="evidence" value="ECO:0007669"/>
    <property type="project" value="TreeGrafter"/>
</dbReference>
<keyword evidence="3 4" id="KW-0269">Exonuclease</keyword>
<dbReference type="AlphaFoldDB" id="A0A7Y4LGP4"/>
<dbReference type="Gene3D" id="3.30.420.10">
    <property type="entry name" value="Ribonuclease H-like superfamily/Ribonuclease H"/>
    <property type="match status" value="1"/>
</dbReference>
<dbReference type="SUPFAM" id="SSF53098">
    <property type="entry name" value="Ribonuclease H-like"/>
    <property type="match status" value="1"/>
</dbReference>
<reference evidence="4 5" key="3">
    <citation type="journal article" date="2020" name="Int. J. Syst. Evol. Microbiol.">
        <title>Corynebacterium silvaticum sp. nov., a unique group of NTTB corynebacteria in wild boar and roe deer.</title>
        <authorList>
            <person name="Dangel A."/>
            <person name="Berger A."/>
            <person name="Rau J."/>
            <person name="Eisenberg T."/>
            <person name="Kampfer P."/>
            <person name="Margos G."/>
            <person name="Contzen M."/>
            <person name="Busse H.J."/>
            <person name="Konrad R."/>
            <person name="Peters M."/>
            <person name="Sting R."/>
            <person name="Sing A."/>
        </authorList>
    </citation>
    <scope>NUCLEOTIDE SEQUENCE [LARGE SCALE GENOMIC DNA]</scope>
    <source>
        <strain evidence="4 5">PO100/5</strain>
    </source>
</reference>
<dbReference type="InterPro" id="IPR012337">
    <property type="entry name" value="RNaseH-like_sf"/>
</dbReference>
<organism evidence="4 5">
    <name type="scientific">Corynebacterium silvaticum</name>
    <dbReference type="NCBI Taxonomy" id="2320431"/>
    <lineage>
        <taxon>Bacteria</taxon>
        <taxon>Bacillati</taxon>
        <taxon>Actinomycetota</taxon>
        <taxon>Actinomycetes</taxon>
        <taxon>Mycobacteriales</taxon>
        <taxon>Corynebacteriaceae</taxon>
        <taxon>Corynebacterium</taxon>
    </lineage>
</organism>
<reference evidence="4 5" key="1">
    <citation type="journal article" date="2014" name="BMC Vet. Res.">
        <title>First report of Corynebacterium pseudotuberculosis from caseous lymphadenitis lesions in Black Alentejano pig (Sus scrofa domesticus).</title>
        <authorList>
            <person name="Oliveira M."/>
            <person name="Barroco C."/>
            <person name="Mottola C."/>
            <person name="Santos R."/>
            <person name="Lemsaddek A."/>
            <person name="Tavares L."/>
            <person name="Semedo-Lemsaddek T."/>
        </authorList>
    </citation>
    <scope>NUCLEOTIDE SEQUENCE [LARGE SCALE GENOMIC DNA]</scope>
    <source>
        <strain evidence="4 5">PO100/5</strain>
    </source>
</reference>
<reference evidence="4 5" key="4">
    <citation type="journal article" date="2020" name="PLoS ONE">
        <title>Taxonomic classification of strain PO100/5 shows a broader geographic distribution and genetic markers of the recently described Corynebacterium silvaticum.</title>
        <authorList>
            <person name="Viana M.V.C."/>
            <person name="Profeta R."/>
            <person name="da Silva A.L."/>
            <person name="Hurtado R."/>
            <person name="Cerqueira J.C."/>
            <person name="Ribeiro B.F.S."/>
            <person name="Almeida M.O."/>
            <person name="Morais-Rodrigues F."/>
            <person name="Soares S.C."/>
            <person name="Oliveira M."/>
            <person name="Tavares L."/>
            <person name="Figueiredo H."/>
            <person name="Wattam A.R."/>
            <person name="Barh D."/>
            <person name="Ghosh P."/>
            <person name="Silva A."/>
            <person name="Azevedo V."/>
        </authorList>
    </citation>
    <scope>NUCLEOTIDE SEQUENCE [LARGE SCALE GENOMIC DNA]</scope>
    <source>
        <strain evidence="4 5">PO100/5</strain>
    </source>
</reference>
<sequence>MWWGSNAIRKAQGPLAQVYQELPEKNDHTRLLAVDMETTALLPTEGRILSIGWVPIDDGKIQLAGAGHVLIRPENLDRDSVGKSAALHNITDAMLEEGVSEQSAVGMLLDALRGRVLLAHFAPIEVRFGDAACRRHFGAPLRVPYVDTMELERRHMERMGTYPRGEDLRLARVRNRYGLPHYRSHNALTDALACAELYLALNG</sequence>
<proteinExistence type="predicted"/>
<dbReference type="GO" id="GO:0008408">
    <property type="term" value="F:3'-5' exonuclease activity"/>
    <property type="evidence" value="ECO:0007669"/>
    <property type="project" value="TreeGrafter"/>
</dbReference>
<dbReference type="Proteomes" id="UP000195652">
    <property type="component" value="Chromosome"/>
</dbReference>
<dbReference type="Pfam" id="PF00929">
    <property type="entry name" value="RNase_T"/>
    <property type="match status" value="1"/>
</dbReference>
<dbReference type="PANTHER" id="PTHR30231:SF4">
    <property type="entry name" value="PROTEIN NEN2"/>
    <property type="match status" value="1"/>
</dbReference>